<sequence>MADPRAEQGGKIKRIELKTGGHRSTHGREQENHVTLDAFPDRLCSFVCEGSLPDHPPTRQGYTSQGQGSELDPTRMQAGRFVIPGDRILTSGACGWRPGIHEHSPARFVFMDSGALLRTGQNDDALPLSTSPREEGANRNPASYMLVSCGLAD</sequence>
<name>A0ABQ6CTC0_9HYPH</name>
<gene>
    <name evidence="2" type="ORF">GCM10007874_65840</name>
</gene>
<dbReference type="Proteomes" id="UP001156882">
    <property type="component" value="Unassembled WGS sequence"/>
</dbReference>
<comment type="caution">
    <text evidence="2">The sequence shown here is derived from an EMBL/GenBank/DDBJ whole genome shotgun (WGS) entry which is preliminary data.</text>
</comment>
<reference evidence="3" key="1">
    <citation type="journal article" date="2019" name="Int. J. Syst. Evol. Microbiol.">
        <title>The Global Catalogue of Microorganisms (GCM) 10K type strain sequencing project: providing services to taxonomists for standard genome sequencing and annotation.</title>
        <authorList>
            <consortium name="The Broad Institute Genomics Platform"/>
            <consortium name="The Broad Institute Genome Sequencing Center for Infectious Disease"/>
            <person name="Wu L."/>
            <person name="Ma J."/>
        </authorList>
    </citation>
    <scope>NUCLEOTIDE SEQUENCE [LARGE SCALE GENOMIC DNA]</scope>
    <source>
        <strain evidence="3">NBRC 101365</strain>
    </source>
</reference>
<dbReference type="EMBL" id="BSPC01000076">
    <property type="protein sequence ID" value="GLS23563.1"/>
    <property type="molecule type" value="Genomic_DNA"/>
</dbReference>
<proteinExistence type="predicted"/>
<feature type="region of interest" description="Disordered" evidence="1">
    <location>
        <begin position="1"/>
        <end position="31"/>
    </location>
</feature>
<evidence type="ECO:0000313" key="2">
    <source>
        <dbReference type="EMBL" id="GLS23563.1"/>
    </source>
</evidence>
<evidence type="ECO:0000256" key="1">
    <source>
        <dbReference type="SAM" id="MobiDB-lite"/>
    </source>
</evidence>
<feature type="region of interest" description="Disordered" evidence="1">
    <location>
        <begin position="53"/>
        <end position="73"/>
    </location>
</feature>
<organism evidence="2 3">
    <name type="scientific">Labrys miyagiensis</name>
    <dbReference type="NCBI Taxonomy" id="346912"/>
    <lineage>
        <taxon>Bacteria</taxon>
        <taxon>Pseudomonadati</taxon>
        <taxon>Pseudomonadota</taxon>
        <taxon>Alphaproteobacteria</taxon>
        <taxon>Hyphomicrobiales</taxon>
        <taxon>Xanthobacteraceae</taxon>
        <taxon>Labrys</taxon>
    </lineage>
</organism>
<accession>A0ABQ6CTC0</accession>
<protein>
    <submittedName>
        <fullName evidence="2">Uncharacterized protein</fullName>
    </submittedName>
</protein>
<feature type="compositionally biased region" description="Basic and acidic residues" evidence="1">
    <location>
        <begin position="1"/>
        <end position="19"/>
    </location>
</feature>
<keyword evidence="3" id="KW-1185">Reference proteome</keyword>
<feature type="region of interest" description="Disordered" evidence="1">
    <location>
        <begin position="121"/>
        <end position="140"/>
    </location>
</feature>
<evidence type="ECO:0000313" key="3">
    <source>
        <dbReference type="Proteomes" id="UP001156882"/>
    </source>
</evidence>